<keyword evidence="3" id="KW-1185">Reference proteome</keyword>
<feature type="compositionally biased region" description="Basic and acidic residues" evidence="1">
    <location>
        <begin position="163"/>
        <end position="176"/>
    </location>
</feature>
<proteinExistence type="predicted"/>
<reference evidence="2" key="1">
    <citation type="journal article" date="2020" name="Stud. Mycol.">
        <title>101 Dothideomycetes genomes: a test case for predicting lifestyles and emergence of pathogens.</title>
        <authorList>
            <person name="Haridas S."/>
            <person name="Albert R."/>
            <person name="Binder M."/>
            <person name="Bloem J."/>
            <person name="Labutti K."/>
            <person name="Salamov A."/>
            <person name="Andreopoulos B."/>
            <person name="Baker S."/>
            <person name="Barry K."/>
            <person name="Bills G."/>
            <person name="Bluhm B."/>
            <person name="Cannon C."/>
            <person name="Castanera R."/>
            <person name="Culley D."/>
            <person name="Daum C."/>
            <person name="Ezra D."/>
            <person name="Gonzalez J."/>
            <person name="Henrissat B."/>
            <person name="Kuo A."/>
            <person name="Liang C."/>
            <person name="Lipzen A."/>
            <person name="Lutzoni F."/>
            <person name="Magnuson J."/>
            <person name="Mondo S."/>
            <person name="Nolan M."/>
            <person name="Ohm R."/>
            <person name="Pangilinan J."/>
            <person name="Park H.-J."/>
            <person name="Ramirez L."/>
            <person name="Alfaro M."/>
            <person name="Sun H."/>
            <person name="Tritt A."/>
            <person name="Yoshinaga Y."/>
            <person name="Zwiers L.-H."/>
            <person name="Turgeon B."/>
            <person name="Goodwin S."/>
            <person name="Spatafora J."/>
            <person name="Crous P."/>
            <person name="Grigoriev I."/>
        </authorList>
    </citation>
    <scope>NUCLEOTIDE SEQUENCE</scope>
    <source>
        <strain evidence="2">SCOH1-5</strain>
    </source>
</reference>
<feature type="compositionally biased region" description="Polar residues" evidence="1">
    <location>
        <begin position="195"/>
        <end position="223"/>
    </location>
</feature>
<name>A0A6A6EZ79_9PEZI</name>
<feature type="region of interest" description="Disordered" evidence="1">
    <location>
        <begin position="73"/>
        <end position="224"/>
    </location>
</feature>
<protein>
    <submittedName>
        <fullName evidence="2">Uncharacterized protein</fullName>
    </submittedName>
</protein>
<dbReference type="PANTHER" id="PTHR38703">
    <property type="entry name" value="CHROMOSOME 8, WHOLE GENOME SHOTGUN SEQUENCE"/>
    <property type="match status" value="1"/>
</dbReference>
<dbReference type="EMBL" id="ML992720">
    <property type="protein sequence ID" value="KAF2206473.1"/>
    <property type="molecule type" value="Genomic_DNA"/>
</dbReference>
<evidence type="ECO:0000256" key="1">
    <source>
        <dbReference type="SAM" id="MobiDB-lite"/>
    </source>
</evidence>
<dbReference type="OrthoDB" id="5325276at2759"/>
<feature type="compositionally biased region" description="Basic and acidic residues" evidence="1">
    <location>
        <begin position="99"/>
        <end position="133"/>
    </location>
</feature>
<feature type="compositionally biased region" description="Low complexity" evidence="1">
    <location>
        <begin position="83"/>
        <end position="97"/>
    </location>
</feature>
<feature type="region of interest" description="Disordered" evidence="1">
    <location>
        <begin position="259"/>
        <end position="371"/>
    </location>
</feature>
<gene>
    <name evidence="2" type="ORF">CERZMDRAFT_89301</name>
</gene>
<feature type="compositionally biased region" description="Polar residues" evidence="1">
    <location>
        <begin position="344"/>
        <end position="371"/>
    </location>
</feature>
<evidence type="ECO:0000313" key="2">
    <source>
        <dbReference type="EMBL" id="KAF2206473.1"/>
    </source>
</evidence>
<feature type="compositionally biased region" description="Polar residues" evidence="1">
    <location>
        <begin position="310"/>
        <end position="325"/>
    </location>
</feature>
<dbReference type="AlphaFoldDB" id="A0A6A6EZ79"/>
<feature type="compositionally biased region" description="Basic and acidic residues" evidence="1">
    <location>
        <begin position="259"/>
        <end position="298"/>
    </location>
</feature>
<accession>A0A6A6EZ79</accession>
<evidence type="ECO:0000313" key="3">
    <source>
        <dbReference type="Proteomes" id="UP000799539"/>
    </source>
</evidence>
<organism evidence="2 3">
    <name type="scientific">Cercospora zeae-maydis SCOH1-5</name>
    <dbReference type="NCBI Taxonomy" id="717836"/>
    <lineage>
        <taxon>Eukaryota</taxon>
        <taxon>Fungi</taxon>
        <taxon>Dikarya</taxon>
        <taxon>Ascomycota</taxon>
        <taxon>Pezizomycotina</taxon>
        <taxon>Dothideomycetes</taxon>
        <taxon>Dothideomycetidae</taxon>
        <taxon>Mycosphaerellales</taxon>
        <taxon>Mycosphaerellaceae</taxon>
        <taxon>Cercospora</taxon>
    </lineage>
</organism>
<sequence>MTIQPVVPSALSSGCIHAVATGDLLGNGDQTSVQQDCGAAAHAGGRHETFRNARHSICVMASALKQKLDRVLHRREQHDEQNASSASDAVAPSPAVPRTSEDKRIARERSSSLREKIRSASRSEARPASRHDYGSTGTPPRASREYTAQSPPMPKNSPGTVRRVGDHRDLSSEFKQLDLSPQHPNRDESPRSRPIVSQYNRGPLSSNLEGGMQRNGSPRNVNFASAEDPYSEAVAEFNLSRDEAVLSGGLEDSHAIRKALERDQREDGVQPRRSRDVNRDVINVRRSNDLARPSHEASRPMIPASAIPSRDSSLDWQRGEQNTTHSHTKHPSLDKPLPPPPEGQQLNNFEPHAVTSSSSQPTYLVQDSSTPIPLSDHGISLTNTTDTTVHTTQAPAVTHEQVIVHTHEHITEAITREIHTHDIYHRVLPIIDIEVLPPRHFIAASPPDGSRREISPADAPGGEEMSLDLQRVMQEAVNREVQRKCSLLQQEKGKWFSEDGLRRKFTAVDFDPKDTKGDSKEVIAEDGTEYSEQTWVHWPVLEEDVGQTKAFHFDGEERRAGFVEDIFAGKNNRNSAEAARRASVTMRKPVPS</sequence>
<dbReference type="PANTHER" id="PTHR38703:SF1">
    <property type="entry name" value="ALLERGEN"/>
    <property type="match status" value="1"/>
</dbReference>
<dbReference type="Proteomes" id="UP000799539">
    <property type="component" value="Unassembled WGS sequence"/>
</dbReference>